<evidence type="ECO:0000256" key="1">
    <source>
        <dbReference type="ARBA" id="ARBA00004418"/>
    </source>
</evidence>
<dbReference type="PANTHER" id="PTHR38782:SF1">
    <property type="entry name" value="SIGMA-E FACTOR REGULATORY PROTEIN RSEB"/>
    <property type="match status" value="1"/>
</dbReference>
<dbReference type="InterPro" id="IPR038484">
    <property type="entry name" value="MucB/RseB_C_sf"/>
</dbReference>
<dbReference type="RefSeq" id="WP_229583615.1">
    <property type="nucleotide sequence ID" value="NZ_CP016604.1"/>
</dbReference>
<proteinExistence type="inferred from homology"/>
<comment type="subcellular location">
    <subcellularLocation>
        <location evidence="1">Periplasm</location>
    </subcellularLocation>
</comment>
<dbReference type="AlphaFoldDB" id="A0A420XJS4"/>
<dbReference type="InterPro" id="IPR033434">
    <property type="entry name" value="MucB/RseB_N"/>
</dbReference>
<dbReference type="CDD" id="cd16327">
    <property type="entry name" value="RseB"/>
    <property type="match status" value="1"/>
</dbReference>
<dbReference type="Gene3D" id="3.30.200.100">
    <property type="entry name" value="MucB/RseB, C-terminal domain"/>
    <property type="match status" value="1"/>
</dbReference>
<dbReference type="GO" id="GO:0045152">
    <property type="term" value="F:antisigma factor binding"/>
    <property type="evidence" value="ECO:0007669"/>
    <property type="project" value="TreeGrafter"/>
</dbReference>
<protein>
    <submittedName>
        <fullName evidence="8">MucB/RseB-like sigma(E) regulatory protein</fullName>
    </submittedName>
</protein>
<evidence type="ECO:0000313" key="9">
    <source>
        <dbReference type="Proteomes" id="UP000280099"/>
    </source>
</evidence>
<dbReference type="PIRSF" id="PIRSF005427">
    <property type="entry name" value="RseB"/>
    <property type="match status" value="1"/>
</dbReference>
<dbReference type="PANTHER" id="PTHR38782">
    <property type="match status" value="1"/>
</dbReference>
<dbReference type="GO" id="GO:0032885">
    <property type="term" value="P:regulation of polysaccharide biosynthetic process"/>
    <property type="evidence" value="ECO:0007669"/>
    <property type="project" value="TreeGrafter"/>
</dbReference>
<dbReference type="InterPro" id="IPR005588">
    <property type="entry name" value="MucB_RseB"/>
</dbReference>
<feature type="domain" description="MucB/RseB N-terminal" evidence="6">
    <location>
        <begin position="29"/>
        <end position="191"/>
    </location>
</feature>
<dbReference type="EMBL" id="RBJC01000004">
    <property type="protein sequence ID" value="RKR77398.1"/>
    <property type="molecule type" value="Genomic_DNA"/>
</dbReference>
<reference evidence="8 9" key="1">
    <citation type="submission" date="2018-10" db="EMBL/GenBank/DDBJ databases">
        <title>Genomic Encyclopedia of Type Strains, Phase IV (KMG-IV): sequencing the most valuable type-strain genomes for metagenomic binning, comparative biology and taxonomic classification.</title>
        <authorList>
            <person name="Goeker M."/>
        </authorList>
    </citation>
    <scope>NUCLEOTIDE SEQUENCE [LARGE SCALE GENOMIC DNA]</scope>
    <source>
        <strain evidence="8 9">DSM 23800</strain>
    </source>
</reference>
<dbReference type="Pfam" id="PF03888">
    <property type="entry name" value="MucB_RseB"/>
    <property type="match status" value="1"/>
</dbReference>
<organism evidence="8 9">
    <name type="scientific">Otariodibacter oris</name>
    <dbReference type="NCBI Taxonomy" id="1032623"/>
    <lineage>
        <taxon>Bacteria</taxon>
        <taxon>Pseudomonadati</taxon>
        <taxon>Pseudomonadota</taxon>
        <taxon>Gammaproteobacteria</taxon>
        <taxon>Pasteurellales</taxon>
        <taxon>Pasteurellaceae</taxon>
        <taxon>Otariodibacter</taxon>
    </lineage>
</organism>
<comment type="caution">
    <text evidence="8">The sequence shown here is derived from an EMBL/GenBank/DDBJ whole genome shotgun (WGS) entry which is preliminary data.</text>
</comment>
<evidence type="ECO:0000259" key="6">
    <source>
        <dbReference type="Pfam" id="PF03888"/>
    </source>
</evidence>
<evidence type="ECO:0000256" key="4">
    <source>
        <dbReference type="ARBA" id="ARBA00022764"/>
    </source>
</evidence>
<dbReference type="Pfam" id="PF17188">
    <property type="entry name" value="MucB_RseB_C"/>
    <property type="match status" value="1"/>
</dbReference>
<dbReference type="Gene3D" id="2.50.20.10">
    <property type="entry name" value="Lipoprotein localisation LolA/LolB/LppX"/>
    <property type="match status" value="1"/>
</dbReference>
<evidence type="ECO:0000256" key="5">
    <source>
        <dbReference type="SAM" id="SignalP"/>
    </source>
</evidence>
<dbReference type="InterPro" id="IPR033436">
    <property type="entry name" value="MucB/RseB_C"/>
</dbReference>
<evidence type="ECO:0000313" key="8">
    <source>
        <dbReference type="EMBL" id="RKR77398.1"/>
    </source>
</evidence>
<accession>A0A420XJS4</accession>
<keyword evidence="9" id="KW-1185">Reference proteome</keyword>
<sequence length="324" mass="37555">MMKIYKVVTLLLSFGLSVMGFAEVAKTPVAYLNAMTIAHKMLNYELFYFVQQGEQVDSLRYRHANYLGKEYAQLLQLDKAREEIILRDDRVSYFGEFQPFSLASDHILDNLPVLLYTDFDQLDGYNFIDVGRERIANRLARVIRIVPKDDFRYQHEVWIDEENYLLLRADLLDRDGNILEQFKVLKPTVDDQFIYIVEPISSLILPSVIVDEQKNSPLLSWDPKWIPRGFKKIKSGTQNLSGVLMENEQIESQLYSDGLASFTIYLVQNKGVIFNEQFWRQGKLSIYSQTFGDKDVVIVGEIPLVSARHIVQDIQQNQLIGEPK</sequence>
<dbReference type="GO" id="GO:0030288">
    <property type="term" value="C:outer membrane-bounded periplasmic space"/>
    <property type="evidence" value="ECO:0007669"/>
    <property type="project" value="TreeGrafter"/>
</dbReference>
<evidence type="ECO:0000256" key="2">
    <source>
        <dbReference type="ARBA" id="ARBA00008150"/>
    </source>
</evidence>
<gene>
    <name evidence="8" type="ORF">DES31_0728</name>
</gene>
<comment type="similarity">
    <text evidence="2">Belongs to the RseB family.</text>
</comment>
<keyword evidence="4" id="KW-0574">Periplasm</keyword>
<evidence type="ECO:0000259" key="7">
    <source>
        <dbReference type="Pfam" id="PF17188"/>
    </source>
</evidence>
<feature type="chain" id="PRO_5019045964" evidence="5">
    <location>
        <begin position="23"/>
        <end position="324"/>
    </location>
</feature>
<name>A0A420XJS4_9PAST</name>
<evidence type="ECO:0000256" key="3">
    <source>
        <dbReference type="ARBA" id="ARBA00022729"/>
    </source>
</evidence>
<feature type="signal peptide" evidence="5">
    <location>
        <begin position="1"/>
        <end position="22"/>
    </location>
</feature>
<dbReference type="Proteomes" id="UP000280099">
    <property type="component" value="Unassembled WGS sequence"/>
</dbReference>
<keyword evidence="3 5" id="KW-0732">Signal</keyword>
<feature type="domain" description="MucB/RseB C-terminal" evidence="7">
    <location>
        <begin position="220"/>
        <end position="315"/>
    </location>
</feature>